<dbReference type="EMBL" id="ABCB02000014">
    <property type="protein sequence ID" value="EDO62451.1"/>
    <property type="molecule type" value="Genomic_DNA"/>
</dbReference>
<sequence length="35" mass="4351">MIYDMIYFGLSKLIQNYENSKLIFVKIHKKMKLYH</sequence>
<reference evidence="1 2" key="1">
    <citation type="submission" date="2007-08" db="EMBL/GenBank/DDBJ databases">
        <title>Draft genome sequence of Clostridium leptum (DSM 753).</title>
        <authorList>
            <person name="Sudarsanam P."/>
            <person name="Ley R."/>
            <person name="Guruge J."/>
            <person name="Turnbaugh P.J."/>
            <person name="Mahowald M."/>
            <person name="Liep D."/>
            <person name="Gordon J."/>
        </authorList>
    </citation>
    <scope>NUCLEOTIDE SEQUENCE [LARGE SCALE GENOMIC DNA]</scope>
    <source>
        <strain evidence="1 2">DSM 753</strain>
    </source>
</reference>
<name>A7VPU6_9FIRM</name>
<organism evidence="1 2">
    <name type="scientific">[Clostridium] leptum DSM 753</name>
    <dbReference type="NCBI Taxonomy" id="428125"/>
    <lineage>
        <taxon>Bacteria</taxon>
        <taxon>Bacillati</taxon>
        <taxon>Bacillota</taxon>
        <taxon>Clostridia</taxon>
        <taxon>Eubacteriales</taxon>
        <taxon>Oscillospiraceae</taxon>
        <taxon>Oscillospiraceae incertae sedis</taxon>
    </lineage>
</organism>
<evidence type="ECO:0000313" key="1">
    <source>
        <dbReference type="EMBL" id="EDO62451.1"/>
    </source>
</evidence>
<reference evidence="1 2" key="2">
    <citation type="submission" date="2007-08" db="EMBL/GenBank/DDBJ databases">
        <authorList>
            <person name="Fulton L."/>
            <person name="Clifton S."/>
            <person name="Fulton B."/>
            <person name="Xu J."/>
            <person name="Minx P."/>
            <person name="Pepin K.H."/>
            <person name="Johnson M."/>
            <person name="Thiruvilangam P."/>
            <person name="Bhonagiri V."/>
            <person name="Nash W.E."/>
            <person name="Wang C."/>
            <person name="Mardis E.R."/>
            <person name="Wilson R.K."/>
        </authorList>
    </citation>
    <scope>NUCLEOTIDE SEQUENCE [LARGE SCALE GENOMIC DNA]</scope>
    <source>
        <strain evidence="1 2">DSM 753</strain>
    </source>
</reference>
<accession>A7VPU6</accession>
<evidence type="ECO:0000313" key="2">
    <source>
        <dbReference type="Proteomes" id="UP000003490"/>
    </source>
</evidence>
<dbReference type="HOGENOM" id="CLU_3364242_0_0_9"/>
<protein>
    <submittedName>
        <fullName evidence="1">Uncharacterized protein</fullName>
    </submittedName>
</protein>
<proteinExistence type="predicted"/>
<dbReference type="AlphaFoldDB" id="A7VPU6"/>
<comment type="caution">
    <text evidence="1">The sequence shown here is derived from an EMBL/GenBank/DDBJ whole genome shotgun (WGS) entry which is preliminary data.</text>
</comment>
<gene>
    <name evidence="1" type="ORF">CLOLEP_00573</name>
</gene>
<dbReference type="Proteomes" id="UP000003490">
    <property type="component" value="Unassembled WGS sequence"/>
</dbReference>